<name>A0A562V3C5_9ACTN</name>
<feature type="transmembrane region" description="Helical" evidence="1">
    <location>
        <begin position="155"/>
        <end position="179"/>
    </location>
</feature>
<feature type="transmembrane region" description="Helical" evidence="1">
    <location>
        <begin position="91"/>
        <end position="114"/>
    </location>
</feature>
<dbReference type="RefSeq" id="WP_147139317.1">
    <property type="nucleotide sequence ID" value="NZ_BAABIJ010000002.1"/>
</dbReference>
<keyword evidence="1" id="KW-0812">Transmembrane</keyword>
<sequence length="182" mass="20536">MVEKRRLDDLGGYVFAVYVHLSQKFRRDDGERHSQESFEAVRRAGSEFEMESSSIIMANLSRMVGWVLYTFTVLVFNGLMFLGMWELEVSSAFRVPASVGLLQVLILGGFSVLISTSRYCATIVLGHKAFPEPVRIKSKGRRRLARLVEVPHSRFARALCVLAYFNMAIAFTLAMPFSISVT</sequence>
<reference evidence="2 3" key="1">
    <citation type="journal article" date="2013" name="Stand. Genomic Sci.">
        <title>Genomic Encyclopedia of Type Strains, Phase I: The one thousand microbial genomes (KMG-I) project.</title>
        <authorList>
            <person name="Kyrpides N.C."/>
            <person name="Woyke T."/>
            <person name="Eisen J.A."/>
            <person name="Garrity G."/>
            <person name="Lilburn T.G."/>
            <person name="Beck B.J."/>
            <person name="Whitman W.B."/>
            <person name="Hugenholtz P."/>
            <person name="Klenk H.P."/>
        </authorList>
    </citation>
    <scope>NUCLEOTIDE SEQUENCE [LARGE SCALE GENOMIC DNA]</scope>
    <source>
        <strain evidence="2 3">DSM 45044</strain>
    </source>
</reference>
<dbReference type="Proteomes" id="UP000321617">
    <property type="component" value="Unassembled WGS sequence"/>
</dbReference>
<dbReference type="EMBL" id="VLLL01000006">
    <property type="protein sequence ID" value="TWJ12307.1"/>
    <property type="molecule type" value="Genomic_DNA"/>
</dbReference>
<protein>
    <submittedName>
        <fullName evidence="2">Uncharacterized protein</fullName>
    </submittedName>
</protein>
<evidence type="ECO:0000313" key="3">
    <source>
        <dbReference type="Proteomes" id="UP000321617"/>
    </source>
</evidence>
<gene>
    <name evidence="2" type="ORF">LX16_3063</name>
</gene>
<evidence type="ECO:0000256" key="1">
    <source>
        <dbReference type="SAM" id="Phobius"/>
    </source>
</evidence>
<comment type="caution">
    <text evidence="2">The sequence shown here is derived from an EMBL/GenBank/DDBJ whole genome shotgun (WGS) entry which is preliminary data.</text>
</comment>
<organism evidence="2 3">
    <name type="scientific">Stackebrandtia albiflava</name>
    <dbReference type="NCBI Taxonomy" id="406432"/>
    <lineage>
        <taxon>Bacteria</taxon>
        <taxon>Bacillati</taxon>
        <taxon>Actinomycetota</taxon>
        <taxon>Actinomycetes</taxon>
        <taxon>Glycomycetales</taxon>
        <taxon>Glycomycetaceae</taxon>
        <taxon>Stackebrandtia</taxon>
    </lineage>
</organism>
<dbReference type="AlphaFoldDB" id="A0A562V3C5"/>
<feature type="transmembrane region" description="Helical" evidence="1">
    <location>
        <begin position="66"/>
        <end position="85"/>
    </location>
</feature>
<keyword evidence="3" id="KW-1185">Reference proteome</keyword>
<proteinExistence type="predicted"/>
<keyword evidence="1" id="KW-0472">Membrane</keyword>
<accession>A0A562V3C5</accession>
<evidence type="ECO:0000313" key="2">
    <source>
        <dbReference type="EMBL" id="TWJ12307.1"/>
    </source>
</evidence>
<keyword evidence="1" id="KW-1133">Transmembrane helix</keyword>